<accession>A0A3R8PE37</accession>
<dbReference type="Pfam" id="PF13274">
    <property type="entry name" value="SocA_Panacea"/>
    <property type="match status" value="1"/>
</dbReference>
<evidence type="ECO:0000259" key="1">
    <source>
        <dbReference type="Pfam" id="PF13274"/>
    </source>
</evidence>
<sequence length="192" mass="21814">MIRAIDVGQYIYSKLGWVDAWRLQKLTYYAQAWTLAWSGHRLIEDDFQAWRDGPVAPRLHRENKYSRDGHTGTCIPDAHPEKLSDEQKAMIDAVIEHYGSLTKEQIVALVHEEAPWKTARGGLPADAQCDTLIDVAEMRRYYAVQQFSGGEVPTAPGCIRDTASRSPAEQQRATMMDNRVRWADALELLADR</sequence>
<dbReference type="RefSeq" id="WP_125175244.1">
    <property type="nucleotide sequence ID" value="NZ_JBHYBM010000051.1"/>
</dbReference>
<evidence type="ECO:0000313" key="2">
    <source>
        <dbReference type="EMBL" id="RRQ02361.1"/>
    </source>
</evidence>
<feature type="domain" description="Antitoxin SocA-like Panacea" evidence="1">
    <location>
        <begin position="23"/>
        <end position="117"/>
    </location>
</feature>
<gene>
    <name evidence="2" type="ORF">CXF42_09795</name>
</gene>
<dbReference type="AlphaFoldDB" id="A0A3R8PE37"/>
<dbReference type="Proteomes" id="UP000278422">
    <property type="component" value="Unassembled WGS sequence"/>
</dbReference>
<comment type="caution">
    <text evidence="2">The sequence shown here is derived from an EMBL/GenBank/DDBJ whole genome shotgun (WGS) entry which is preliminary data.</text>
</comment>
<evidence type="ECO:0000313" key="3">
    <source>
        <dbReference type="Proteomes" id="UP000278422"/>
    </source>
</evidence>
<dbReference type="EMBL" id="PQNQ01000038">
    <property type="protein sequence ID" value="RRQ02361.1"/>
    <property type="molecule type" value="Genomic_DNA"/>
</dbReference>
<proteinExistence type="predicted"/>
<keyword evidence="3" id="KW-1185">Reference proteome</keyword>
<reference evidence="2 3" key="1">
    <citation type="submission" date="2018-01" db="EMBL/GenBank/DDBJ databases">
        <title>Twenty Corynebacterium bovis Genomes.</title>
        <authorList>
            <person name="Gulvik C.A."/>
        </authorList>
    </citation>
    <scope>NUCLEOTIDE SEQUENCE [LARGE SCALE GENOMIC DNA]</scope>
    <source>
        <strain evidence="2 3">16-2004</strain>
    </source>
</reference>
<dbReference type="InterPro" id="IPR025272">
    <property type="entry name" value="SocA_Panacea"/>
</dbReference>
<name>A0A3R8PE37_9CORY</name>
<organism evidence="2 3">
    <name type="scientific">Corynebacterium bovis</name>
    <dbReference type="NCBI Taxonomy" id="36808"/>
    <lineage>
        <taxon>Bacteria</taxon>
        <taxon>Bacillati</taxon>
        <taxon>Actinomycetota</taxon>
        <taxon>Actinomycetes</taxon>
        <taxon>Mycobacteriales</taxon>
        <taxon>Corynebacteriaceae</taxon>
        <taxon>Corynebacterium</taxon>
    </lineage>
</organism>
<protein>
    <recommendedName>
        <fullName evidence="1">Antitoxin SocA-like Panacea domain-containing protein</fullName>
    </recommendedName>
</protein>